<comment type="caution">
    <text evidence="2">The sequence shown here is derived from an EMBL/GenBank/DDBJ whole genome shotgun (WGS) entry which is preliminary data.</text>
</comment>
<feature type="transmembrane region" description="Helical" evidence="1">
    <location>
        <begin position="9"/>
        <end position="27"/>
    </location>
</feature>
<feature type="transmembrane region" description="Helical" evidence="1">
    <location>
        <begin position="33"/>
        <end position="50"/>
    </location>
</feature>
<protein>
    <submittedName>
        <fullName evidence="2">Uncharacterized protein</fullName>
    </submittedName>
</protein>
<feature type="transmembrane region" description="Helical" evidence="1">
    <location>
        <begin position="57"/>
        <end position="76"/>
    </location>
</feature>
<evidence type="ECO:0000313" key="2">
    <source>
        <dbReference type="EMBL" id="MBT1706091.1"/>
    </source>
</evidence>
<keyword evidence="1" id="KW-0472">Membrane</keyword>
<dbReference type="InterPro" id="IPR046487">
    <property type="entry name" value="DUF6580"/>
</dbReference>
<reference evidence="2 3" key="1">
    <citation type="submission" date="2021-05" db="EMBL/GenBank/DDBJ databases">
        <title>A Polyphasic approach of four new species of the genus Ohtaekwangia: Ohtaekwangia histidinii sp. nov., Ohtaekwangia cretensis sp. nov., Ohtaekwangia indiensis sp. nov., Ohtaekwangia reichenbachii sp. nov. from diverse environment.</title>
        <authorList>
            <person name="Octaviana S."/>
        </authorList>
    </citation>
    <scope>NUCLEOTIDE SEQUENCE [LARGE SCALE GENOMIC DNA]</scope>
    <source>
        <strain evidence="2 3">PWU20</strain>
    </source>
</reference>
<keyword evidence="3" id="KW-1185">Reference proteome</keyword>
<accession>A0ABS5VXV9</accession>
<sequence length="195" mass="22218">MDQKFSPRPIVLTLMILGVGIFRVATAQTQSPFVGFTPLGAMALFAGFYFRDRWKAYMLPLVTLWLSDIVLNRYVYFGYWVFFYNSFIWVYVSFALMVLVGQLFKTVTIRNVFLSCISAAGLHFLFSNFGVWLMGCTGTAADILYTPDISGLLSCYRMGLPLLGNLLMGNFIFSAILFGAFEWMQRRYSVLQLNV</sequence>
<dbReference type="Proteomes" id="UP000772618">
    <property type="component" value="Unassembled WGS sequence"/>
</dbReference>
<keyword evidence="1" id="KW-1133">Transmembrane helix</keyword>
<organism evidence="2 3">
    <name type="scientific">Chryseosolibacter indicus</name>
    <dbReference type="NCBI Taxonomy" id="2782351"/>
    <lineage>
        <taxon>Bacteria</taxon>
        <taxon>Pseudomonadati</taxon>
        <taxon>Bacteroidota</taxon>
        <taxon>Cytophagia</taxon>
        <taxon>Cytophagales</taxon>
        <taxon>Chryseotaleaceae</taxon>
        <taxon>Chryseosolibacter</taxon>
    </lineage>
</organism>
<dbReference type="RefSeq" id="WP_254156978.1">
    <property type="nucleotide sequence ID" value="NZ_JAHESD010000082.1"/>
</dbReference>
<dbReference type="Pfam" id="PF20221">
    <property type="entry name" value="DUF6580"/>
    <property type="match status" value="1"/>
</dbReference>
<proteinExistence type="predicted"/>
<evidence type="ECO:0000313" key="3">
    <source>
        <dbReference type="Proteomes" id="UP000772618"/>
    </source>
</evidence>
<dbReference type="EMBL" id="JAHESD010000082">
    <property type="protein sequence ID" value="MBT1706091.1"/>
    <property type="molecule type" value="Genomic_DNA"/>
</dbReference>
<feature type="transmembrane region" description="Helical" evidence="1">
    <location>
        <begin position="162"/>
        <end position="181"/>
    </location>
</feature>
<feature type="transmembrane region" description="Helical" evidence="1">
    <location>
        <begin position="112"/>
        <end position="134"/>
    </location>
</feature>
<keyword evidence="1" id="KW-0812">Transmembrane</keyword>
<name>A0ABS5VXV9_9BACT</name>
<feature type="transmembrane region" description="Helical" evidence="1">
    <location>
        <begin position="82"/>
        <end position="100"/>
    </location>
</feature>
<evidence type="ECO:0000256" key="1">
    <source>
        <dbReference type="SAM" id="Phobius"/>
    </source>
</evidence>
<gene>
    <name evidence="2" type="ORF">KK060_22560</name>
</gene>